<dbReference type="Pfam" id="PF13508">
    <property type="entry name" value="Acetyltransf_7"/>
    <property type="match status" value="1"/>
</dbReference>
<organism evidence="2 3">
    <name type="scientific">Rhodoplanes roseus</name>
    <dbReference type="NCBI Taxonomy" id="29409"/>
    <lineage>
        <taxon>Bacteria</taxon>
        <taxon>Pseudomonadati</taxon>
        <taxon>Pseudomonadota</taxon>
        <taxon>Alphaproteobacteria</taxon>
        <taxon>Hyphomicrobiales</taxon>
        <taxon>Nitrobacteraceae</taxon>
        <taxon>Rhodoplanes</taxon>
    </lineage>
</organism>
<dbReference type="Gene3D" id="3.40.630.30">
    <property type="match status" value="1"/>
</dbReference>
<dbReference type="InterPro" id="IPR000182">
    <property type="entry name" value="GNAT_dom"/>
</dbReference>
<accession>A0A327KQC8</accession>
<dbReference type="GO" id="GO:0016747">
    <property type="term" value="F:acyltransferase activity, transferring groups other than amino-acyl groups"/>
    <property type="evidence" value="ECO:0007669"/>
    <property type="project" value="InterPro"/>
</dbReference>
<dbReference type="EMBL" id="NPEX01000281">
    <property type="protein sequence ID" value="RAI39552.1"/>
    <property type="molecule type" value="Genomic_DNA"/>
</dbReference>
<proteinExistence type="predicted"/>
<dbReference type="PROSITE" id="PS51186">
    <property type="entry name" value="GNAT"/>
    <property type="match status" value="1"/>
</dbReference>
<name>A0A327KQC8_9BRAD</name>
<keyword evidence="3" id="KW-1185">Reference proteome</keyword>
<dbReference type="CDD" id="cd04301">
    <property type="entry name" value="NAT_SF"/>
    <property type="match status" value="1"/>
</dbReference>
<protein>
    <recommendedName>
        <fullName evidence="1">N-acetyltransferase domain-containing protein</fullName>
    </recommendedName>
</protein>
<dbReference type="OrthoDB" id="9797178at2"/>
<feature type="domain" description="N-acetyltransferase" evidence="1">
    <location>
        <begin position="5"/>
        <end position="153"/>
    </location>
</feature>
<dbReference type="InterPro" id="IPR016181">
    <property type="entry name" value="Acyl_CoA_acyltransferase"/>
</dbReference>
<sequence>MLESILFRDQTDADTDAVRTLVTAAYHGLPHASGTEPFIMDALWRSGAAAVALVAQDASGLVGQAAFSAVHIFGPDGAGTGWFVLGPLSVRPDRQHQGIGSALIRHGLARLRTRGAAGCLVVGDPGYYGRTGFRVVGGLHVPGIPDRYVQALPFAGLPPTGIIELHEAFSAAE</sequence>
<dbReference type="Proteomes" id="UP000249130">
    <property type="component" value="Unassembled WGS sequence"/>
</dbReference>
<gene>
    <name evidence="2" type="ORF">CH341_25590</name>
</gene>
<evidence type="ECO:0000313" key="2">
    <source>
        <dbReference type="EMBL" id="RAI39552.1"/>
    </source>
</evidence>
<evidence type="ECO:0000259" key="1">
    <source>
        <dbReference type="PROSITE" id="PS51186"/>
    </source>
</evidence>
<dbReference type="AlphaFoldDB" id="A0A327KQC8"/>
<evidence type="ECO:0000313" key="3">
    <source>
        <dbReference type="Proteomes" id="UP000249130"/>
    </source>
</evidence>
<reference evidence="2 3" key="1">
    <citation type="submission" date="2017-07" db="EMBL/GenBank/DDBJ databases">
        <title>Draft Genome Sequences of Select Purple Nonsulfur Bacteria.</title>
        <authorList>
            <person name="Lasarre B."/>
            <person name="Mckinlay J.B."/>
        </authorList>
    </citation>
    <scope>NUCLEOTIDE SEQUENCE [LARGE SCALE GENOMIC DNA]</scope>
    <source>
        <strain evidence="2 3">DSM 5909</strain>
    </source>
</reference>
<dbReference type="SUPFAM" id="SSF55729">
    <property type="entry name" value="Acyl-CoA N-acyltransferases (Nat)"/>
    <property type="match status" value="1"/>
</dbReference>
<comment type="caution">
    <text evidence="2">The sequence shown here is derived from an EMBL/GenBank/DDBJ whole genome shotgun (WGS) entry which is preliminary data.</text>
</comment>
<dbReference type="RefSeq" id="WP_111421828.1">
    <property type="nucleotide sequence ID" value="NZ_NPEX01000281.1"/>
</dbReference>